<feature type="transmembrane region" description="Helical" evidence="2">
    <location>
        <begin position="257"/>
        <end position="278"/>
    </location>
</feature>
<keyword evidence="2" id="KW-0472">Membrane</keyword>
<keyword evidence="2" id="KW-0812">Transmembrane</keyword>
<name>A0AAD6NHV6_DREDA</name>
<keyword evidence="2" id="KW-1133">Transmembrane helix</keyword>
<organism evidence="3 4">
    <name type="scientific">Drechslerella dactyloides</name>
    <name type="common">Nematode-trapping fungus</name>
    <name type="synonym">Arthrobotrys dactyloides</name>
    <dbReference type="NCBI Taxonomy" id="74499"/>
    <lineage>
        <taxon>Eukaryota</taxon>
        <taxon>Fungi</taxon>
        <taxon>Dikarya</taxon>
        <taxon>Ascomycota</taxon>
        <taxon>Pezizomycotina</taxon>
        <taxon>Orbiliomycetes</taxon>
        <taxon>Orbiliales</taxon>
        <taxon>Orbiliaceae</taxon>
        <taxon>Drechslerella</taxon>
    </lineage>
</organism>
<sequence length="336" mass="36964">MMAGHPHWQQYARRFRPPWRMPAYPPGPPPWLNQGPEFQLEPADPGGDAPNREKIMIEQQRILGIFNDFMTAQKLKALGQTEPRVPQLANEALNRTQLQQFIRDLAENNVNKATLSGLVNNFSTQYHRLAVADSFRPTDAKNLDAAEMQKQLNEIEKARVLGYHLLPLQLRRHLRICQAAVVLAIGCVFGSMMAIWSGARALNANMHACRTAGLQLIIVGLMAVLVLCSRILSRVKIMELQICSGAFGHDRFYVSRAWDGLAAIMLAGIIAFGAWFWARSVQLYGPNARVAAAPDATDAAASTAGATYVTKTVMAMATEGAANMLPKGMVFAEPGQ</sequence>
<evidence type="ECO:0000313" key="4">
    <source>
        <dbReference type="Proteomes" id="UP001221413"/>
    </source>
</evidence>
<dbReference type="EMBL" id="JAQGDS010000008">
    <property type="protein sequence ID" value="KAJ6258757.1"/>
    <property type="molecule type" value="Genomic_DNA"/>
</dbReference>
<dbReference type="Proteomes" id="UP001221413">
    <property type="component" value="Unassembled WGS sequence"/>
</dbReference>
<feature type="transmembrane region" description="Helical" evidence="2">
    <location>
        <begin position="211"/>
        <end position="232"/>
    </location>
</feature>
<dbReference type="AlphaFoldDB" id="A0AAD6NHV6"/>
<evidence type="ECO:0000313" key="3">
    <source>
        <dbReference type="EMBL" id="KAJ6258757.1"/>
    </source>
</evidence>
<proteinExistence type="predicted"/>
<gene>
    <name evidence="3" type="ORF">Dda_6810</name>
</gene>
<accession>A0AAD6NHV6</accession>
<reference evidence="3" key="1">
    <citation type="submission" date="2023-01" db="EMBL/GenBank/DDBJ databases">
        <title>The chitinases involved in constricting ring structure development in the nematode-trapping fungus Drechslerella dactyloides.</title>
        <authorList>
            <person name="Wang R."/>
            <person name="Zhang L."/>
            <person name="Tang P."/>
            <person name="Li S."/>
            <person name="Liang L."/>
        </authorList>
    </citation>
    <scope>NUCLEOTIDE SEQUENCE</scope>
    <source>
        <strain evidence="3">YMF1.00031</strain>
    </source>
</reference>
<evidence type="ECO:0000256" key="1">
    <source>
        <dbReference type="SAM" id="MobiDB-lite"/>
    </source>
</evidence>
<protein>
    <submittedName>
        <fullName evidence="3">Uncharacterized protein</fullName>
    </submittedName>
</protein>
<evidence type="ECO:0000256" key="2">
    <source>
        <dbReference type="SAM" id="Phobius"/>
    </source>
</evidence>
<keyword evidence="4" id="KW-1185">Reference proteome</keyword>
<feature type="transmembrane region" description="Helical" evidence="2">
    <location>
        <begin position="179"/>
        <end position="199"/>
    </location>
</feature>
<feature type="region of interest" description="Disordered" evidence="1">
    <location>
        <begin position="26"/>
        <end position="51"/>
    </location>
</feature>
<comment type="caution">
    <text evidence="3">The sequence shown here is derived from an EMBL/GenBank/DDBJ whole genome shotgun (WGS) entry which is preliminary data.</text>
</comment>